<protein>
    <recommendedName>
        <fullName evidence="3">DUF1433 domain-containing protein</fullName>
    </recommendedName>
</protein>
<dbReference type="Gene3D" id="3.10.450.130">
    <property type="entry name" value="folded 79 residue fragment of lin0334 like domains"/>
    <property type="match status" value="1"/>
</dbReference>
<dbReference type="Pfam" id="PF07252">
    <property type="entry name" value="DUF1433"/>
    <property type="match status" value="1"/>
</dbReference>
<organism evidence="1 2">
    <name type="scientific">Staphylococcus caprae</name>
    <dbReference type="NCBI Taxonomy" id="29380"/>
    <lineage>
        <taxon>Bacteria</taxon>
        <taxon>Bacillati</taxon>
        <taxon>Bacillota</taxon>
        <taxon>Bacilli</taxon>
        <taxon>Bacillales</taxon>
        <taxon>Staphylococcaceae</taxon>
        <taxon>Staphylococcus</taxon>
    </lineage>
</organism>
<accession>A0ABN5W4U7</accession>
<proteinExistence type="predicted"/>
<dbReference type="Proteomes" id="UP000274772">
    <property type="component" value="Chromosome"/>
</dbReference>
<evidence type="ECO:0000313" key="1">
    <source>
        <dbReference type="EMBL" id="BBD92893.1"/>
    </source>
</evidence>
<name>A0ABN5W4U7_9STAP</name>
<dbReference type="RefSeq" id="WP_002442209.1">
    <property type="nucleotide sequence ID" value="NZ_AP018585.1"/>
</dbReference>
<gene>
    <name evidence="1" type="ORF">JMUB590_1836</name>
</gene>
<dbReference type="GeneID" id="58051580"/>
<keyword evidence="2" id="KW-1185">Reference proteome</keyword>
<sequence length="145" mass="17417">MKNKKKKILLCSVLTVLICLTIGYILHKNKKDNFIETQEKRIDLYFKYNLKKYDSMKIVKVEKNPMGGYFFYGYVNHDKDYNFSATVSYDSNFQFNGRISYNGKTLKKLFKENESKNQWKPDEIIKKEHLDKSKYEAYPPLFFIF</sequence>
<evidence type="ECO:0000313" key="2">
    <source>
        <dbReference type="Proteomes" id="UP000274772"/>
    </source>
</evidence>
<evidence type="ECO:0008006" key="3">
    <source>
        <dbReference type="Google" id="ProtNLM"/>
    </source>
</evidence>
<reference evidence="1 2" key="1">
    <citation type="submission" date="2018-05" db="EMBL/GenBank/DDBJ databases">
        <title>Complete genome sequencing of three human clinical isolates of Staphylococcus caprae reveals virulence factors similar to those of S. epidermidis and S. capitis.</title>
        <authorList>
            <person name="Watanabe S."/>
            <person name="Cui L."/>
        </authorList>
    </citation>
    <scope>NUCLEOTIDE SEQUENCE [LARGE SCALE GENOMIC DNA]</scope>
    <source>
        <strain evidence="1 2">JMUB590</strain>
    </source>
</reference>
<dbReference type="EMBL" id="AP018586">
    <property type="protein sequence ID" value="BBD92893.1"/>
    <property type="molecule type" value="Genomic_DNA"/>
</dbReference>
<dbReference type="InterPro" id="IPR009881">
    <property type="entry name" value="DUF1433"/>
</dbReference>